<accession>A0A0D1ECS3</accession>
<dbReference type="Pfam" id="PF04340">
    <property type="entry name" value="DUF484"/>
    <property type="match status" value="1"/>
</dbReference>
<dbReference type="AlphaFoldDB" id="A0A0D1ECS3"/>
<reference evidence="1 2" key="1">
    <citation type="submission" date="2015-02" db="EMBL/GenBank/DDBJ databases">
        <title>Genome Sequence of Jannaschia aquimarina DSM28248, a member of the Roseobacter clade.</title>
        <authorList>
            <person name="Voget S."/>
            <person name="Daniel R."/>
        </authorList>
    </citation>
    <scope>NUCLEOTIDE SEQUENCE [LARGE SCALE GENOMIC DNA]</scope>
    <source>
        <strain evidence="1 2">GSW-M26</strain>
    </source>
</reference>
<dbReference type="PANTHER" id="PTHR38765:SF1">
    <property type="entry name" value="DUF484 DOMAIN-CONTAINING PROTEIN"/>
    <property type="match status" value="1"/>
</dbReference>
<keyword evidence="2" id="KW-1185">Reference proteome</keyword>
<dbReference type="Gene3D" id="3.30.450.40">
    <property type="match status" value="1"/>
</dbReference>
<organism evidence="1 2">
    <name type="scientific">Jannaschia aquimarina</name>
    <dbReference type="NCBI Taxonomy" id="935700"/>
    <lineage>
        <taxon>Bacteria</taxon>
        <taxon>Pseudomonadati</taxon>
        <taxon>Pseudomonadota</taxon>
        <taxon>Alphaproteobacteria</taxon>
        <taxon>Rhodobacterales</taxon>
        <taxon>Roseobacteraceae</taxon>
        <taxon>Jannaschia</taxon>
    </lineage>
</organism>
<name>A0A0D1ECS3_9RHOB</name>
<evidence type="ECO:0000313" key="2">
    <source>
        <dbReference type="Proteomes" id="UP000032232"/>
    </source>
</evidence>
<evidence type="ECO:0000313" key="1">
    <source>
        <dbReference type="EMBL" id="KIT15524.1"/>
    </source>
</evidence>
<comment type="caution">
    <text evidence="1">The sequence shown here is derived from an EMBL/GenBank/DDBJ whole genome shotgun (WGS) entry which is preliminary data.</text>
</comment>
<dbReference type="RefSeq" id="WP_043919563.1">
    <property type="nucleotide sequence ID" value="NZ_FZPF01000012.1"/>
</dbReference>
<dbReference type="InterPro" id="IPR029016">
    <property type="entry name" value="GAF-like_dom_sf"/>
</dbReference>
<dbReference type="OrthoDB" id="7200179at2"/>
<protein>
    <recommendedName>
        <fullName evidence="3">DUF484 domain-containing protein</fullName>
    </recommendedName>
</protein>
<dbReference type="PANTHER" id="PTHR38765">
    <property type="entry name" value="DUF484 DOMAIN-CONTAINING PROTEIN"/>
    <property type="match status" value="1"/>
</dbReference>
<evidence type="ECO:0008006" key="3">
    <source>
        <dbReference type="Google" id="ProtNLM"/>
    </source>
</evidence>
<proteinExistence type="predicted"/>
<dbReference type="STRING" id="935700.jaqu_27720"/>
<gene>
    <name evidence="1" type="ORF">jaqu_27720</name>
</gene>
<dbReference type="Proteomes" id="UP000032232">
    <property type="component" value="Unassembled WGS sequence"/>
</dbReference>
<sequence length="229" mass="25370">MTADTAQDASDWRDRILTDPEMILDDRDLMRALIAANEAQMGKNIVDMRGIAMERLEARLDRLEDTHRNVIAAAYENLSGMNQIHRCVLQLLDCATMGELLDAFETDIAPILRVDRIRLVLESADPASPHPSVTTVQPGEVMRLVGRGGNLRPAVLRQCAPGETMVFGNDAQDLRSEAFLTMNLGPGRLPALLAMGSEDPHQFRFGQGTDLLVFLAETLSRILRRHLDG</sequence>
<dbReference type="InterPro" id="IPR007435">
    <property type="entry name" value="DUF484"/>
</dbReference>
<dbReference type="EMBL" id="JYFE01000049">
    <property type="protein sequence ID" value="KIT15524.1"/>
    <property type="molecule type" value="Genomic_DNA"/>
</dbReference>
<dbReference type="PATRIC" id="fig|935700.4.peg.2870"/>